<keyword evidence="8 19" id="KW-0169">Cobalamin biosynthesis</keyword>
<comment type="pathway">
    <text evidence="3 19">Cofactor biosynthesis; adenosylcobalamin biosynthesis; adenosylcobalamin from cob(II)yrinate a,c-diamide: step 7/7.</text>
</comment>
<evidence type="ECO:0000256" key="1">
    <source>
        <dbReference type="ARBA" id="ARBA00001946"/>
    </source>
</evidence>
<dbReference type="GO" id="GO:0051073">
    <property type="term" value="F:adenosylcobinamide-GDP ribazoletransferase activity"/>
    <property type="evidence" value="ECO:0007669"/>
    <property type="project" value="UniProtKB-UniRule"/>
</dbReference>
<evidence type="ECO:0000256" key="8">
    <source>
        <dbReference type="ARBA" id="ARBA00022573"/>
    </source>
</evidence>
<dbReference type="AlphaFoldDB" id="A0A926DYR1"/>
<gene>
    <name evidence="19" type="primary">cobS</name>
    <name evidence="20" type="ORF">H8711_03775</name>
</gene>
<comment type="function">
    <text evidence="14 19">Joins adenosylcobinamide-GDP and alpha-ribazole to generate adenosylcobalamin (Ado-cobalamin). Also synthesizes adenosylcobalamin 5'-phosphate from adenosylcobinamide-GDP and alpha-ribazole 5'-phosphate.</text>
</comment>
<comment type="caution">
    <text evidence="20">The sequence shown here is derived from an EMBL/GenBank/DDBJ whole genome shotgun (WGS) entry which is preliminary data.</text>
</comment>
<keyword evidence="7 19" id="KW-1003">Cell membrane</keyword>
<feature type="transmembrane region" description="Helical" evidence="19">
    <location>
        <begin position="204"/>
        <end position="221"/>
    </location>
</feature>
<keyword evidence="13 19" id="KW-0472">Membrane</keyword>
<evidence type="ECO:0000256" key="2">
    <source>
        <dbReference type="ARBA" id="ARBA00004651"/>
    </source>
</evidence>
<dbReference type="GO" id="GO:0008818">
    <property type="term" value="F:cobalamin 5'-phosphate synthase activity"/>
    <property type="evidence" value="ECO:0007669"/>
    <property type="project" value="UniProtKB-UniRule"/>
</dbReference>
<feature type="transmembrane region" description="Helical" evidence="19">
    <location>
        <begin position="111"/>
        <end position="132"/>
    </location>
</feature>
<comment type="similarity">
    <text evidence="4 19">Belongs to the CobS family.</text>
</comment>
<evidence type="ECO:0000256" key="5">
    <source>
        <dbReference type="ARBA" id="ARBA00013200"/>
    </source>
</evidence>
<evidence type="ECO:0000256" key="3">
    <source>
        <dbReference type="ARBA" id="ARBA00004663"/>
    </source>
</evidence>
<evidence type="ECO:0000256" key="10">
    <source>
        <dbReference type="ARBA" id="ARBA00022692"/>
    </source>
</evidence>
<keyword evidence="21" id="KW-1185">Reference proteome</keyword>
<dbReference type="RefSeq" id="WP_249282204.1">
    <property type="nucleotide sequence ID" value="NZ_JACRST010000003.1"/>
</dbReference>
<accession>A0A926DYR1</accession>
<evidence type="ECO:0000256" key="16">
    <source>
        <dbReference type="ARBA" id="ARBA00032853"/>
    </source>
</evidence>
<reference evidence="20" key="1">
    <citation type="submission" date="2020-08" db="EMBL/GenBank/DDBJ databases">
        <title>Genome public.</title>
        <authorList>
            <person name="Liu C."/>
            <person name="Sun Q."/>
        </authorList>
    </citation>
    <scope>NUCLEOTIDE SEQUENCE</scope>
    <source>
        <strain evidence="20">NSJ-31</strain>
    </source>
</reference>
<comment type="catalytic activity">
    <reaction evidence="17 19">
        <text>alpha-ribazole + adenosylcob(III)inamide-GDP = adenosylcob(III)alamin + GMP + H(+)</text>
        <dbReference type="Rhea" id="RHEA:16049"/>
        <dbReference type="ChEBI" id="CHEBI:10329"/>
        <dbReference type="ChEBI" id="CHEBI:15378"/>
        <dbReference type="ChEBI" id="CHEBI:18408"/>
        <dbReference type="ChEBI" id="CHEBI:58115"/>
        <dbReference type="ChEBI" id="CHEBI:60487"/>
        <dbReference type="EC" id="2.7.8.26"/>
    </reaction>
</comment>
<name>A0A926DYR1_9FIRM</name>
<evidence type="ECO:0000256" key="12">
    <source>
        <dbReference type="ARBA" id="ARBA00022989"/>
    </source>
</evidence>
<dbReference type="GO" id="GO:0005886">
    <property type="term" value="C:plasma membrane"/>
    <property type="evidence" value="ECO:0007669"/>
    <property type="project" value="UniProtKB-SubCell"/>
</dbReference>
<evidence type="ECO:0000256" key="13">
    <source>
        <dbReference type="ARBA" id="ARBA00023136"/>
    </source>
</evidence>
<dbReference type="PANTHER" id="PTHR34148:SF1">
    <property type="entry name" value="ADENOSYLCOBINAMIDE-GDP RIBAZOLETRANSFERASE"/>
    <property type="match status" value="1"/>
</dbReference>
<evidence type="ECO:0000313" key="20">
    <source>
        <dbReference type="EMBL" id="MBC8546054.1"/>
    </source>
</evidence>
<feature type="transmembrane region" description="Helical" evidence="19">
    <location>
        <begin position="180"/>
        <end position="198"/>
    </location>
</feature>
<evidence type="ECO:0000256" key="15">
    <source>
        <dbReference type="ARBA" id="ARBA00032605"/>
    </source>
</evidence>
<evidence type="ECO:0000256" key="6">
    <source>
        <dbReference type="ARBA" id="ARBA00015850"/>
    </source>
</evidence>
<dbReference type="PANTHER" id="PTHR34148">
    <property type="entry name" value="ADENOSYLCOBINAMIDE-GDP RIBAZOLETRANSFERASE"/>
    <property type="match status" value="1"/>
</dbReference>
<protein>
    <recommendedName>
        <fullName evidence="6 19">Adenosylcobinamide-GDP ribazoletransferase</fullName>
        <ecNumber evidence="5 19">2.7.8.26</ecNumber>
    </recommendedName>
    <alternativeName>
        <fullName evidence="16 19">Cobalamin synthase</fullName>
    </alternativeName>
    <alternativeName>
        <fullName evidence="15 19">Cobalamin-5'-phosphate synthase</fullName>
    </alternativeName>
</protein>
<dbReference type="EMBL" id="JACRST010000003">
    <property type="protein sequence ID" value="MBC8546054.1"/>
    <property type="molecule type" value="Genomic_DNA"/>
</dbReference>
<dbReference type="InterPro" id="IPR003805">
    <property type="entry name" value="CobS"/>
</dbReference>
<evidence type="ECO:0000256" key="9">
    <source>
        <dbReference type="ARBA" id="ARBA00022679"/>
    </source>
</evidence>
<proteinExistence type="inferred from homology"/>
<evidence type="ECO:0000256" key="4">
    <source>
        <dbReference type="ARBA" id="ARBA00010561"/>
    </source>
</evidence>
<dbReference type="EC" id="2.7.8.26" evidence="5 19"/>
<dbReference type="HAMAP" id="MF_00719">
    <property type="entry name" value="CobS"/>
    <property type="match status" value="1"/>
</dbReference>
<sequence length="257" mass="27133">MKLWQSCVISFSMYSKIPMPRVDWTPEGMKYAICFFPLVGAACGGALWMWSLLSGWLGVAPSGILWAAVCALLPLLVTGGIHLDGFCDTVDALSSHRETARRLEILKDPHIGAFGVMGCVAYLLLSFALWTQPAVSEHLLTVGIGYLLSRSFSGLSVVSFRGAKKEGTLAAFSSGAQKNVARGVLGASAVFCAAAMVWSSPVAGTASVAAALLAFAVYRVVSYKQFGGITGDLAGWFLCLCELAILAAVVLASPLYH</sequence>
<evidence type="ECO:0000256" key="17">
    <source>
        <dbReference type="ARBA" id="ARBA00048623"/>
    </source>
</evidence>
<organism evidence="20 21">
    <name type="scientific">Ligaoa zhengdingensis</name>
    <dbReference type="NCBI Taxonomy" id="2763658"/>
    <lineage>
        <taxon>Bacteria</taxon>
        <taxon>Bacillati</taxon>
        <taxon>Bacillota</taxon>
        <taxon>Clostridia</taxon>
        <taxon>Eubacteriales</taxon>
        <taxon>Oscillospiraceae</taxon>
        <taxon>Ligaoa</taxon>
    </lineage>
</organism>
<dbReference type="Proteomes" id="UP000653127">
    <property type="component" value="Unassembled WGS sequence"/>
</dbReference>
<keyword evidence="12 19" id="KW-1133">Transmembrane helix</keyword>
<keyword evidence="10 19" id="KW-0812">Transmembrane</keyword>
<comment type="catalytic activity">
    <reaction evidence="18 19">
        <text>alpha-ribazole 5'-phosphate + adenosylcob(III)inamide-GDP = adenosylcob(III)alamin 5'-phosphate + GMP + H(+)</text>
        <dbReference type="Rhea" id="RHEA:23560"/>
        <dbReference type="ChEBI" id="CHEBI:15378"/>
        <dbReference type="ChEBI" id="CHEBI:57918"/>
        <dbReference type="ChEBI" id="CHEBI:58115"/>
        <dbReference type="ChEBI" id="CHEBI:60487"/>
        <dbReference type="ChEBI" id="CHEBI:60493"/>
        <dbReference type="EC" id="2.7.8.26"/>
    </reaction>
</comment>
<comment type="subcellular location">
    <subcellularLocation>
        <location evidence="2 19">Cell membrane</location>
        <topology evidence="2 19">Multi-pass membrane protein</topology>
    </subcellularLocation>
</comment>
<keyword evidence="9 19" id="KW-0808">Transferase</keyword>
<evidence type="ECO:0000256" key="7">
    <source>
        <dbReference type="ARBA" id="ARBA00022475"/>
    </source>
</evidence>
<feature type="transmembrane region" description="Helical" evidence="19">
    <location>
        <begin position="56"/>
        <end position="77"/>
    </location>
</feature>
<feature type="transmembrane region" description="Helical" evidence="19">
    <location>
        <begin position="233"/>
        <end position="256"/>
    </location>
</feature>
<evidence type="ECO:0000256" key="19">
    <source>
        <dbReference type="HAMAP-Rule" id="MF_00719"/>
    </source>
</evidence>
<feature type="transmembrane region" description="Helical" evidence="19">
    <location>
        <begin position="138"/>
        <end position="160"/>
    </location>
</feature>
<feature type="transmembrane region" description="Helical" evidence="19">
    <location>
        <begin position="31"/>
        <end position="50"/>
    </location>
</feature>
<dbReference type="GO" id="GO:0009236">
    <property type="term" value="P:cobalamin biosynthetic process"/>
    <property type="evidence" value="ECO:0007669"/>
    <property type="project" value="UniProtKB-UniRule"/>
</dbReference>
<evidence type="ECO:0000256" key="18">
    <source>
        <dbReference type="ARBA" id="ARBA00049504"/>
    </source>
</evidence>
<comment type="cofactor">
    <cofactor evidence="1 19">
        <name>Mg(2+)</name>
        <dbReference type="ChEBI" id="CHEBI:18420"/>
    </cofactor>
</comment>
<evidence type="ECO:0000256" key="11">
    <source>
        <dbReference type="ARBA" id="ARBA00022842"/>
    </source>
</evidence>
<keyword evidence="11 19" id="KW-0460">Magnesium</keyword>
<dbReference type="Pfam" id="PF02654">
    <property type="entry name" value="CobS"/>
    <property type="match status" value="1"/>
</dbReference>
<evidence type="ECO:0000313" key="21">
    <source>
        <dbReference type="Proteomes" id="UP000653127"/>
    </source>
</evidence>
<evidence type="ECO:0000256" key="14">
    <source>
        <dbReference type="ARBA" id="ARBA00025228"/>
    </source>
</evidence>